<evidence type="ECO:0000256" key="1">
    <source>
        <dbReference type="SAM" id="MobiDB-lite"/>
    </source>
</evidence>
<evidence type="ECO:0000313" key="3">
    <source>
        <dbReference type="Proteomes" id="UP000319894"/>
    </source>
</evidence>
<dbReference type="AlphaFoldDB" id="A0A554N7N7"/>
<dbReference type="OrthoDB" id="115386at2157"/>
<keyword evidence="3" id="KW-1185">Reference proteome</keyword>
<proteinExistence type="predicted"/>
<sequence>MCPAGPDDGPADGPSRRRLLAATGGLGAALLAGCTGDPDGDGGDGGTGGSTDGTSGSSGGGSDGDGESAATWRTAELTTVRGDESFSIAELSAPVVIQSFAVWCPKCQRQSEALAELGDSVTVVGLNTDPNEDAEKVRTHAEGNGFDWRFAVSPPAMTESLIDAFGTTVTNAPSTPVIVSCGDGSAEFMAGSIQSASELRTAAGDC</sequence>
<protein>
    <submittedName>
        <fullName evidence="2">TlpA family protein disulfide reductase</fullName>
    </submittedName>
</protein>
<accession>A0A554N7N7</accession>
<dbReference type="PROSITE" id="PS51318">
    <property type="entry name" value="TAT"/>
    <property type="match status" value="1"/>
</dbReference>
<comment type="caution">
    <text evidence="2">The sequence shown here is derived from an EMBL/GenBank/DDBJ whole genome shotgun (WGS) entry which is preliminary data.</text>
</comment>
<feature type="compositionally biased region" description="Low complexity" evidence="1">
    <location>
        <begin position="1"/>
        <end position="13"/>
    </location>
</feature>
<dbReference type="InterPro" id="IPR036249">
    <property type="entry name" value="Thioredoxin-like_sf"/>
</dbReference>
<organism evidence="2 3">
    <name type="scientific">Haloglomus irregulare</name>
    <dbReference type="NCBI Taxonomy" id="2234134"/>
    <lineage>
        <taxon>Archaea</taxon>
        <taxon>Methanobacteriati</taxon>
        <taxon>Methanobacteriota</taxon>
        <taxon>Stenosarchaea group</taxon>
        <taxon>Halobacteria</taxon>
        <taxon>Halobacteriales</taxon>
        <taxon>Natronomonadaceae</taxon>
        <taxon>Haloglomus</taxon>
    </lineage>
</organism>
<reference evidence="2 3" key="1">
    <citation type="submission" date="2018-06" db="EMBL/GenBank/DDBJ databases">
        <title>Natronomonas sp. F16-60 a new haloarchaeon isolated from a solar saltern of Isla Cristina, Huelva, Spain.</title>
        <authorList>
            <person name="Duran-Viseras A."/>
            <person name="Sanchez-Porro C."/>
            <person name="Ventosa A."/>
        </authorList>
    </citation>
    <scope>NUCLEOTIDE SEQUENCE [LARGE SCALE GENOMIC DNA]</scope>
    <source>
        <strain evidence="2 3">F16-60</strain>
    </source>
</reference>
<dbReference type="SUPFAM" id="SSF52833">
    <property type="entry name" value="Thioredoxin-like"/>
    <property type="match status" value="1"/>
</dbReference>
<dbReference type="InParanoid" id="A0A554N7N7"/>
<gene>
    <name evidence="2" type="ORF">DP107_12920</name>
</gene>
<dbReference type="Gene3D" id="3.40.30.10">
    <property type="entry name" value="Glutaredoxin"/>
    <property type="match status" value="1"/>
</dbReference>
<dbReference type="InterPro" id="IPR006311">
    <property type="entry name" value="TAT_signal"/>
</dbReference>
<feature type="region of interest" description="Disordered" evidence="1">
    <location>
        <begin position="31"/>
        <end position="69"/>
    </location>
</feature>
<evidence type="ECO:0000313" key="2">
    <source>
        <dbReference type="EMBL" id="TSD13388.1"/>
    </source>
</evidence>
<name>A0A554N7N7_9EURY</name>
<dbReference type="Proteomes" id="UP000319894">
    <property type="component" value="Unassembled WGS sequence"/>
</dbReference>
<feature type="compositionally biased region" description="Gly residues" evidence="1">
    <location>
        <begin position="43"/>
        <end position="63"/>
    </location>
</feature>
<dbReference type="EMBL" id="QMDX01000008">
    <property type="protein sequence ID" value="TSD13388.1"/>
    <property type="molecule type" value="Genomic_DNA"/>
</dbReference>
<dbReference type="RefSeq" id="WP_144262575.1">
    <property type="nucleotide sequence ID" value="NZ_QMDX01000008.1"/>
</dbReference>
<feature type="region of interest" description="Disordered" evidence="1">
    <location>
        <begin position="1"/>
        <end position="20"/>
    </location>
</feature>